<evidence type="ECO:0000256" key="10">
    <source>
        <dbReference type="ARBA" id="ARBA00022842"/>
    </source>
</evidence>
<dbReference type="Pfam" id="PF22689">
    <property type="entry name" value="FGAR-AT_PurM_N-like"/>
    <property type="match status" value="1"/>
</dbReference>
<evidence type="ECO:0000256" key="9">
    <source>
        <dbReference type="ARBA" id="ARBA00022840"/>
    </source>
</evidence>
<dbReference type="Gene3D" id="3.30.1330.10">
    <property type="entry name" value="PurM-like, N-terminal domain"/>
    <property type="match status" value="2"/>
</dbReference>
<feature type="domain" description="PurM-like C-terminal" evidence="15">
    <location>
        <begin position="856"/>
        <end position="984"/>
    </location>
</feature>
<dbReference type="InterPro" id="IPR010073">
    <property type="entry name" value="PurL_large"/>
</dbReference>
<evidence type="ECO:0000256" key="13">
    <source>
        <dbReference type="NCBIfam" id="TIGR01735"/>
    </source>
</evidence>
<evidence type="ECO:0000256" key="4">
    <source>
        <dbReference type="ARBA" id="ARBA00022490"/>
    </source>
</evidence>
<reference evidence="19 20" key="1">
    <citation type="submission" date="2019-02" db="EMBL/GenBank/DDBJ databases">
        <title>Prokaryotic population dynamics and viral predation in marine succession experiment using metagenomics: the confinement effect.</title>
        <authorList>
            <person name="Haro-Moreno J.M."/>
            <person name="Rodriguez-Valera F."/>
            <person name="Lopez-Perez M."/>
        </authorList>
    </citation>
    <scope>NUCLEOTIDE SEQUENCE [LARGE SCALE GENOMIC DNA]</scope>
    <source>
        <strain evidence="19">MED-G167</strain>
    </source>
</reference>
<keyword evidence="7" id="KW-0547">Nucleotide-binding</keyword>
<evidence type="ECO:0000256" key="8">
    <source>
        <dbReference type="ARBA" id="ARBA00022755"/>
    </source>
</evidence>
<dbReference type="Pfam" id="PF18072">
    <property type="entry name" value="FGAR-AT_linker"/>
    <property type="match status" value="1"/>
</dbReference>
<evidence type="ECO:0000256" key="3">
    <source>
        <dbReference type="ARBA" id="ARBA00012747"/>
    </source>
</evidence>
<dbReference type="FunFam" id="3.90.650.10:FF:000024">
    <property type="entry name" value="Phosphoribosylformylglycinamidine synthase"/>
    <property type="match status" value="1"/>
</dbReference>
<keyword evidence="6" id="KW-0479">Metal-binding</keyword>
<evidence type="ECO:0000259" key="18">
    <source>
        <dbReference type="Pfam" id="PF22689"/>
    </source>
</evidence>
<dbReference type="GO" id="GO:0005524">
    <property type="term" value="F:ATP binding"/>
    <property type="evidence" value="ECO:0007669"/>
    <property type="project" value="UniProtKB-KW"/>
</dbReference>
<feature type="region of interest" description="Disordered" evidence="14">
    <location>
        <begin position="320"/>
        <end position="346"/>
    </location>
</feature>
<dbReference type="NCBIfam" id="NF003672">
    <property type="entry name" value="PRK05297.1"/>
    <property type="match status" value="1"/>
</dbReference>
<dbReference type="SUPFAM" id="SSF82697">
    <property type="entry name" value="PurS-like"/>
    <property type="match status" value="1"/>
</dbReference>
<comment type="catalytic activity">
    <reaction evidence="12">
        <text>N(2)-formyl-N(1)-(5-phospho-beta-D-ribosyl)glycinamide + L-glutamine + ATP + H2O = 2-formamido-N(1)-(5-O-phospho-beta-D-ribosyl)acetamidine + L-glutamate + ADP + phosphate + H(+)</text>
        <dbReference type="Rhea" id="RHEA:17129"/>
        <dbReference type="ChEBI" id="CHEBI:15377"/>
        <dbReference type="ChEBI" id="CHEBI:15378"/>
        <dbReference type="ChEBI" id="CHEBI:29985"/>
        <dbReference type="ChEBI" id="CHEBI:30616"/>
        <dbReference type="ChEBI" id="CHEBI:43474"/>
        <dbReference type="ChEBI" id="CHEBI:58359"/>
        <dbReference type="ChEBI" id="CHEBI:147286"/>
        <dbReference type="ChEBI" id="CHEBI:147287"/>
        <dbReference type="ChEBI" id="CHEBI:456216"/>
        <dbReference type="EC" id="6.3.5.3"/>
    </reaction>
</comment>
<dbReference type="InterPro" id="IPR029062">
    <property type="entry name" value="Class_I_gatase-like"/>
</dbReference>
<evidence type="ECO:0000313" key="19">
    <source>
        <dbReference type="EMBL" id="RZO18119.1"/>
    </source>
</evidence>
<dbReference type="InterPro" id="IPR036604">
    <property type="entry name" value="PurS-like_sf"/>
</dbReference>
<gene>
    <name evidence="19" type="ORF">EVB00_01560</name>
</gene>
<evidence type="ECO:0000256" key="2">
    <source>
        <dbReference type="ARBA" id="ARBA00008608"/>
    </source>
</evidence>
<keyword evidence="8" id="KW-0658">Purine biosynthesis</keyword>
<dbReference type="GO" id="GO:0005737">
    <property type="term" value="C:cytoplasm"/>
    <property type="evidence" value="ECO:0007669"/>
    <property type="project" value="TreeGrafter"/>
</dbReference>
<dbReference type="UniPathway" id="UPA00074">
    <property type="reaction ID" value="UER00128"/>
</dbReference>
<dbReference type="SUPFAM" id="SSF109736">
    <property type="entry name" value="FGAM synthase PurL, linker domain"/>
    <property type="match status" value="1"/>
</dbReference>
<feature type="domain" description="Phosphoribosylformylglycinamidine synthase linker" evidence="16">
    <location>
        <begin position="197"/>
        <end position="244"/>
    </location>
</feature>
<dbReference type="GO" id="GO:0004642">
    <property type="term" value="F:phosphoribosylformylglycinamidine synthase activity"/>
    <property type="evidence" value="ECO:0007669"/>
    <property type="project" value="UniProtKB-UniRule"/>
</dbReference>
<organism evidence="19 20">
    <name type="scientific">SAR86 cluster bacterium</name>
    <dbReference type="NCBI Taxonomy" id="2030880"/>
    <lineage>
        <taxon>Bacteria</taxon>
        <taxon>Pseudomonadati</taxon>
        <taxon>Pseudomonadota</taxon>
        <taxon>Gammaproteobacteria</taxon>
        <taxon>SAR86 cluster</taxon>
    </lineage>
</organism>
<dbReference type="SUPFAM" id="SSF56042">
    <property type="entry name" value="PurM C-terminal domain-like"/>
    <property type="match status" value="2"/>
</dbReference>
<dbReference type="Proteomes" id="UP000318359">
    <property type="component" value="Unassembled WGS sequence"/>
</dbReference>
<feature type="domain" description="FGAR-AT PurM N-terminal-like" evidence="18">
    <location>
        <begin position="670"/>
        <end position="826"/>
    </location>
</feature>
<dbReference type="CDD" id="cd02203">
    <property type="entry name" value="PurL_repeat1"/>
    <property type="match status" value="1"/>
</dbReference>
<evidence type="ECO:0000256" key="7">
    <source>
        <dbReference type="ARBA" id="ARBA00022741"/>
    </source>
</evidence>
<dbReference type="InterPro" id="IPR036921">
    <property type="entry name" value="PurM-like_N_sf"/>
</dbReference>
<dbReference type="EC" id="6.3.5.3" evidence="3 13"/>
<evidence type="ECO:0000259" key="15">
    <source>
        <dbReference type="Pfam" id="PF02769"/>
    </source>
</evidence>
<feature type="domain" description="Phosphoribosylformylglycinamidine synthase N-terminal" evidence="17">
    <location>
        <begin position="71"/>
        <end position="171"/>
    </location>
</feature>
<keyword evidence="9" id="KW-0067">ATP-binding</keyword>
<dbReference type="FunFam" id="3.30.1330.10:FF:000005">
    <property type="entry name" value="Phosphoribosylformylglycinamidine synthase"/>
    <property type="match status" value="1"/>
</dbReference>
<comment type="caution">
    <text evidence="19">The sequence shown here is derived from an EMBL/GenBank/DDBJ whole genome shotgun (WGS) entry which is preliminary data.</text>
</comment>
<dbReference type="Pfam" id="PF18076">
    <property type="entry name" value="FGAR-AT_N"/>
    <property type="match status" value="1"/>
</dbReference>
<evidence type="ECO:0000256" key="11">
    <source>
        <dbReference type="ARBA" id="ARBA00022962"/>
    </source>
</evidence>
<dbReference type="FunFam" id="3.40.50.880:FF:000008">
    <property type="entry name" value="Phosphoribosylformylglycinamidine synthase"/>
    <property type="match status" value="1"/>
</dbReference>
<dbReference type="PROSITE" id="PS51273">
    <property type="entry name" value="GATASE_TYPE_1"/>
    <property type="match status" value="1"/>
</dbReference>
<feature type="domain" description="PurM-like C-terminal" evidence="15">
    <location>
        <begin position="453"/>
        <end position="609"/>
    </location>
</feature>
<dbReference type="Gene3D" id="1.10.8.750">
    <property type="entry name" value="Phosphoribosylformylglycinamidine synthase, linker domain"/>
    <property type="match status" value="1"/>
</dbReference>
<evidence type="ECO:0000313" key="20">
    <source>
        <dbReference type="Proteomes" id="UP000318359"/>
    </source>
</evidence>
<evidence type="ECO:0000259" key="16">
    <source>
        <dbReference type="Pfam" id="PF18072"/>
    </source>
</evidence>
<dbReference type="InterPro" id="IPR036676">
    <property type="entry name" value="PurM-like_C_sf"/>
</dbReference>
<protein>
    <recommendedName>
        <fullName evidence="3 13">Phosphoribosylformylglycinamidine synthase</fullName>
        <ecNumber evidence="3 13">6.3.5.3</ecNumber>
    </recommendedName>
</protein>
<dbReference type="SMART" id="SM01211">
    <property type="entry name" value="GATase_5"/>
    <property type="match status" value="1"/>
</dbReference>
<keyword evidence="4" id="KW-0963">Cytoplasm</keyword>
<dbReference type="InterPro" id="IPR055181">
    <property type="entry name" value="FGAR-AT_PurM_N-like"/>
</dbReference>
<dbReference type="InterPro" id="IPR010918">
    <property type="entry name" value="PurM-like_C_dom"/>
</dbReference>
<evidence type="ECO:0000259" key="17">
    <source>
        <dbReference type="Pfam" id="PF18076"/>
    </source>
</evidence>
<sequence length="1315" mass="145950">MLKEISHLYFFNSKEHYNYSIHYFRLEQVSKTSCLILQGKESFSISKLDQLNHAFNKTNALDVSLSSFEIYLVASSSDLTGQLENISQILKSSNDLYKFSFIVGPRAGTITPWSSKTEDIFKNVGIKGVERVERFFGFSIEGFNQEISNLDLSMLFDRMTQDIYHSFDECSSILTPNKKRLVNEIDILSGGIDSLINANNDFGFAMSTDEIDYLYDFYSNEKRNPTDAELMMFAQANSEHCRHKIFNADWIVDGNKEKDSLFNLIKVTSKNSPNGIISAYKDNAAVTKGEEVERLHQDKDHLYSFKKELLNSTIKVETHNHPTAISPYPGAATGSGGEIRDEGATGRGARPKIGVVGYNVSNLRIPNKVRGWEDDQHMPERIASPLDIMVEAPIGAAAFNNEFGRPCTLGYFRSFETSFNNTKTAYGYHKPIMLAGGIGEIRDKNNFKLEIEEGYIVVVLGGPAMLIGLGGGAASSVSSGDSDEDLDFASVQRDNAEMERRCQEVINVCSSMDNSYIEFIHDVGAGGLSNAIPELAKDSDLGVLINLESIPSSDESMSPMEIWSNESQERYVLAIHPDNKDSFVEICERERCPYALVGYTTEEKYVKLYDFSTDTYPVDVPLSMLFGELPISNIEVNSESEDLSSEEELKDYELEKSLHLVLQHPTVACKSFLITIGDRTVGGMTARDQFVGPWQVPTSNFSMSLRSFTGYSGEVVTIGEKPTLAINNPAASMRMAMAESLTNMVSVPIKGMDHIQVSANWMSASGENIEDLALRKGVEALSKFATELEISIPVGKDSLSMRTKWDQGDDQYTVKSPLSGVITAMSPVDDVRNAVTTFLNKDIDSQLILVRMNNEMRLGGSIFSEVHQENIRVTPDVDDSEAFIKMFNITQSLIEDGSITALHDISDGGLITSLCELGFTAKSGLDINLDSLVESPDLINKVLFNEEIGLIIQAEESKALDVVKKYSKEGLKTFNLGTLNSNQSLNISFQNNLIYSKEIIVLESIWRDTSYSIQSIRDNKESADSEISLLTDGYTGLFATESFKESAIKDINIKSTKPKVAILREQGVNGQMEMAAAFHLAGFDAIDVHMQDLLDGTKDINDFNGMAVCGGFSYGDVLGAGGGWSKTVLHNQNIKDKFQEFFNNESTFTLGVCNGCQMLSNLKDIIPDADNWPKFVKNHSDQFEARLVQVEINKSDSVVLNNMDGWQVPIASAHGEGRALFEKEDQIESLNASNQIAMKFINAIGNPTEQYPLNPNGSINGITGITAAKGRVTIMMPHPERVFRAAQFSWKPDHWKEFSPWMQIFINAKLFSENS</sequence>
<proteinExistence type="inferred from homology"/>
<dbReference type="PANTHER" id="PTHR10099:SF1">
    <property type="entry name" value="PHOSPHORIBOSYLFORMYLGLYCINAMIDINE SYNTHASE"/>
    <property type="match status" value="1"/>
</dbReference>
<accession>A0A520MAF5</accession>
<dbReference type="InterPro" id="IPR041609">
    <property type="entry name" value="PurL_linker"/>
</dbReference>
<dbReference type="CDD" id="cd01740">
    <property type="entry name" value="GATase1_FGAR_AT"/>
    <property type="match status" value="1"/>
</dbReference>
<dbReference type="Pfam" id="PF02769">
    <property type="entry name" value="AIRS_C"/>
    <property type="match status" value="2"/>
</dbReference>
<dbReference type="NCBIfam" id="TIGR01735">
    <property type="entry name" value="FGAM_synt"/>
    <property type="match status" value="1"/>
</dbReference>
<dbReference type="SUPFAM" id="SSF52317">
    <property type="entry name" value="Class I glutamine amidotransferase-like"/>
    <property type="match status" value="1"/>
</dbReference>
<evidence type="ECO:0000256" key="6">
    <source>
        <dbReference type="ARBA" id="ARBA00022723"/>
    </source>
</evidence>
<dbReference type="Pfam" id="PF13507">
    <property type="entry name" value="GATase_5"/>
    <property type="match status" value="1"/>
</dbReference>
<evidence type="ECO:0000256" key="1">
    <source>
        <dbReference type="ARBA" id="ARBA00004920"/>
    </source>
</evidence>
<dbReference type="InterPro" id="IPR040707">
    <property type="entry name" value="FGAR-AT_N"/>
</dbReference>
<keyword evidence="10" id="KW-0460">Magnesium</keyword>
<evidence type="ECO:0000256" key="12">
    <source>
        <dbReference type="ARBA" id="ARBA00052585"/>
    </source>
</evidence>
<dbReference type="SUPFAM" id="SSF55326">
    <property type="entry name" value="PurM N-terminal domain-like"/>
    <property type="match status" value="2"/>
</dbReference>
<evidence type="ECO:0000256" key="5">
    <source>
        <dbReference type="ARBA" id="ARBA00022598"/>
    </source>
</evidence>
<dbReference type="Gene3D" id="3.90.650.10">
    <property type="entry name" value="PurM-like C-terminal domain"/>
    <property type="match status" value="2"/>
</dbReference>
<evidence type="ECO:0000256" key="14">
    <source>
        <dbReference type="SAM" id="MobiDB-lite"/>
    </source>
</evidence>
<comment type="pathway">
    <text evidence="1">Purine metabolism; IMP biosynthesis via de novo pathway; 5-amino-1-(5-phospho-D-ribosyl)imidazole from N(2)-formyl-N(1)-(5-phospho-D-ribosyl)glycinamide: step 1/2.</text>
</comment>
<keyword evidence="5 19" id="KW-0436">Ligase</keyword>
<dbReference type="Gene3D" id="3.40.50.880">
    <property type="match status" value="1"/>
</dbReference>
<dbReference type="PANTHER" id="PTHR10099">
    <property type="entry name" value="PHOSPHORIBOSYLFORMYLGLYCINAMIDINE SYNTHASE"/>
    <property type="match status" value="1"/>
</dbReference>
<dbReference type="GO" id="GO:0006189">
    <property type="term" value="P:'de novo' IMP biosynthetic process"/>
    <property type="evidence" value="ECO:0007669"/>
    <property type="project" value="UniProtKB-UniRule"/>
</dbReference>
<keyword evidence="11" id="KW-0315">Glutamine amidotransferase</keyword>
<dbReference type="CDD" id="cd02204">
    <property type="entry name" value="PurL_repeat2"/>
    <property type="match status" value="1"/>
</dbReference>
<dbReference type="EMBL" id="SHBM01000016">
    <property type="protein sequence ID" value="RZO18119.1"/>
    <property type="molecule type" value="Genomic_DNA"/>
</dbReference>
<name>A0A520MAF5_9GAMM</name>
<dbReference type="GO" id="GO:0046872">
    <property type="term" value="F:metal ion binding"/>
    <property type="evidence" value="ECO:0007669"/>
    <property type="project" value="UniProtKB-KW"/>
</dbReference>
<comment type="similarity">
    <text evidence="2">In the N-terminal section; belongs to the FGAMS family.</text>
</comment>